<protein>
    <submittedName>
        <fullName evidence="3">ERYTHROCYTE MEMBRANE PROTEIN PFEMP3</fullName>
    </submittedName>
</protein>
<dbReference type="WBParaSite" id="SVE_0467100.1">
    <property type="protein sequence ID" value="SVE_0467100.1"/>
    <property type="gene ID" value="SVE_0467100"/>
</dbReference>
<evidence type="ECO:0000313" key="3">
    <source>
        <dbReference type="WBParaSite" id="SVE_0467100.1"/>
    </source>
</evidence>
<dbReference type="AlphaFoldDB" id="A0A0K0F775"/>
<keyword evidence="2" id="KW-1185">Reference proteome</keyword>
<organism evidence="2 3">
    <name type="scientific">Strongyloides venezuelensis</name>
    <name type="common">Threadworm</name>
    <dbReference type="NCBI Taxonomy" id="75913"/>
    <lineage>
        <taxon>Eukaryota</taxon>
        <taxon>Metazoa</taxon>
        <taxon>Ecdysozoa</taxon>
        <taxon>Nematoda</taxon>
        <taxon>Chromadorea</taxon>
        <taxon>Rhabditida</taxon>
        <taxon>Tylenchina</taxon>
        <taxon>Panagrolaimomorpha</taxon>
        <taxon>Strongyloidoidea</taxon>
        <taxon>Strongyloididae</taxon>
        <taxon>Strongyloides</taxon>
    </lineage>
</organism>
<sequence>MDKNPSNNVPSYSQLYNLDLSFNKPLELNLNYDNETLNENCTQEESESTDSTTKMENITATKPEESNDKISNSAKNTDVKDSTSCKSQYVMTKMEEPVNNATITKSYNQTNNGGYWGFGIVSSYVMDGLQKMYPTVSSSLKETKKNGSKGVNKTSTKKSIYVVNECNKIPKEEENITSQNKLLDDKSKTIPNDLNRGTYGYLPNWDTLVGATSNLMETTTSVVSLTTNVLKSATEVGIKNIKSINQKNNYSNKAPNQSFQNSNSISCQENLKSFADYDYIDLVSVNKQLSENGLNNNKF</sequence>
<reference evidence="3" key="2">
    <citation type="submission" date="2015-08" db="UniProtKB">
        <authorList>
            <consortium name="WormBaseParasite"/>
        </authorList>
    </citation>
    <scope>IDENTIFICATION</scope>
</reference>
<reference evidence="2" key="1">
    <citation type="submission" date="2014-07" db="EMBL/GenBank/DDBJ databases">
        <authorList>
            <person name="Martin A.A"/>
            <person name="De Silva N."/>
        </authorList>
    </citation>
    <scope>NUCLEOTIDE SEQUENCE</scope>
</reference>
<name>A0A0K0F775_STRVS</name>
<evidence type="ECO:0000256" key="1">
    <source>
        <dbReference type="SAM" id="MobiDB-lite"/>
    </source>
</evidence>
<feature type="region of interest" description="Disordered" evidence="1">
    <location>
        <begin position="40"/>
        <end position="79"/>
    </location>
</feature>
<evidence type="ECO:0000313" key="2">
    <source>
        <dbReference type="Proteomes" id="UP000035680"/>
    </source>
</evidence>
<dbReference type="Proteomes" id="UP000035680">
    <property type="component" value="Unassembled WGS sequence"/>
</dbReference>
<accession>A0A0K0F775</accession>
<proteinExistence type="predicted"/>